<dbReference type="Pfam" id="PF09451">
    <property type="entry name" value="ATG27"/>
    <property type="match status" value="1"/>
</dbReference>
<dbReference type="AlphaFoldDB" id="A0A1J8QIA1"/>
<reference evidence="7 8" key="1">
    <citation type="submission" date="2016-03" db="EMBL/GenBank/DDBJ databases">
        <title>Comparative genomics of the ectomycorrhizal sister species Rhizopogon vinicolor and Rhizopogon vesiculosus (Basidiomycota: Boletales) reveals a divergence of the mating type B locus.</title>
        <authorList>
            <person name="Mujic A.B."/>
            <person name="Kuo A."/>
            <person name="Tritt A."/>
            <person name="Lipzen A."/>
            <person name="Chen C."/>
            <person name="Johnson J."/>
            <person name="Sharma A."/>
            <person name="Barry K."/>
            <person name="Grigoriev I.V."/>
            <person name="Spatafora J.W."/>
        </authorList>
    </citation>
    <scope>NUCLEOTIDE SEQUENCE [LARGE SCALE GENOMIC DNA]</scope>
    <source>
        <strain evidence="7 8">AM-OR11-056</strain>
    </source>
</reference>
<name>A0A1J8QIA1_9AGAM</name>
<evidence type="ECO:0000256" key="5">
    <source>
        <dbReference type="ARBA" id="ARBA00023136"/>
    </source>
</evidence>
<evidence type="ECO:0000256" key="3">
    <source>
        <dbReference type="ARBA" id="ARBA00022729"/>
    </source>
</evidence>
<keyword evidence="5" id="KW-0472">Membrane</keyword>
<evidence type="ECO:0000256" key="6">
    <source>
        <dbReference type="SAM" id="MobiDB-lite"/>
    </source>
</evidence>
<gene>
    <name evidence="7" type="ORF">AZE42_07314</name>
</gene>
<sequence length="105" mass="11601">MLEEQSRDLTALGGEQILHRTRDTPPTTMVDELKLNRCGDLPSLMDIPEKDQCPSSTRACLRKTNQKDGEDRVITVIPVAQSPSDPETIPISSPKDLSLTFEGHS</sequence>
<keyword evidence="3" id="KW-0732">Signal</keyword>
<evidence type="ECO:0000313" key="7">
    <source>
        <dbReference type="EMBL" id="OJA20367.1"/>
    </source>
</evidence>
<feature type="region of interest" description="Disordered" evidence="6">
    <location>
        <begin position="82"/>
        <end position="105"/>
    </location>
</feature>
<organism evidence="7 8">
    <name type="scientific">Rhizopogon vesiculosus</name>
    <dbReference type="NCBI Taxonomy" id="180088"/>
    <lineage>
        <taxon>Eukaryota</taxon>
        <taxon>Fungi</taxon>
        <taxon>Dikarya</taxon>
        <taxon>Basidiomycota</taxon>
        <taxon>Agaricomycotina</taxon>
        <taxon>Agaricomycetes</taxon>
        <taxon>Agaricomycetidae</taxon>
        <taxon>Boletales</taxon>
        <taxon>Suillineae</taxon>
        <taxon>Rhizopogonaceae</taxon>
        <taxon>Rhizopogon</taxon>
    </lineage>
</organism>
<evidence type="ECO:0000256" key="1">
    <source>
        <dbReference type="ARBA" id="ARBA00004167"/>
    </source>
</evidence>
<evidence type="ECO:0000256" key="4">
    <source>
        <dbReference type="ARBA" id="ARBA00022989"/>
    </source>
</evidence>
<evidence type="ECO:0000313" key="8">
    <source>
        <dbReference type="Proteomes" id="UP000183567"/>
    </source>
</evidence>
<dbReference type="GO" id="GO:0016020">
    <property type="term" value="C:membrane"/>
    <property type="evidence" value="ECO:0007669"/>
    <property type="project" value="UniProtKB-SubCell"/>
</dbReference>
<dbReference type="EMBL" id="LVVM01000587">
    <property type="protein sequence ID" value="OJA20367.1"/>
    <property type="molecule type" value="Genomic_DNA"/>
</dbReference>
<comment type="caution">
    <text evidence="7">The sequence shown here is derived from an EMBL/GenBank/DDBJ whole genome shotgun (WGS) entry which is preliminary data.</text>
</comment>
<dbReference type="OrthoDB" id="29460at2759"/>
<proteinExistence type="predicted"/>
<dbReference type="Proteomes" id="UP000183567">
    <property type="component" value="Unassembled WGS sequence"/>
</dbReference>
<keyword evidence="8" id="KW-1185">Reference proteome</keyword>
<feature type="region of interest" description="Disordered" evidence="6">
    <location>
        <begin position="1"/>
        <end position="29"/>
    </location>
</feature>
<comment type="subcellular location">
    <subcellularLocation>
        <location evidence="1">Membrane</location>
        <topology evidence="1">Single-pass membrane protein</topology>
    </subcellularLocation>
</comment>
<keyword evidence="4" id="KW-1133">Transmembrane helix</keyword>
<accession>A0A1J8QIA1</accession>
<protein>
    <submittedName>
        <fullName evidence="7">Uncharacterized protein</fullName>
    </submittedName>
</protein>
<keyword evidence="2" id="KW-0812">Transmembrane</keyword>
<evidence type="ECO:0000256" key="2">
    <source>
        <dbReference type="ARBA" id="ARBA00022692"/>
    </source>
</evidence>
<dbReference type="InterPro" id="IPR018939">
    <property type="entry name" value="Autophagy-rel_prot_27"/>
</dbReference>
<dbReference type="STRING" id="180088.A0A1J8QIA1"/>